<dbReference type="GO" id="GO:0005739">
    <property type="term" value="C:mitochondrion"/>
    <property type="evidence" value="ECO:0007669"/>
    <property type="project" value="TreeGrafter"/>
</dbReference>
<keyword evidence="8" id="KW-0442">Lipid degradation</keyword>
<comment type="catalytic activity">
    <reaction evidence="6">
        <text>a 1,2-diacyl-sn-glycero-3-phosphocholine + H2O = a 1-acyl-sn-glycero-3-phosphocholine + a fatty acid + H(+)</text>
        <dbReference type="Rhea" id="RHEA:15801"/>
        <dbReference type="ChEBI" id="CHEBI:15377"/>
        <dbReference type="ChEBI" id="CHEBI:15378"/>
        <dbReference type="ChEBI" id="CHEBI:28868"/>
        <dbReference type="ChEBI" id="CHEBI:57643"/>
        <dbReference type="ChEBI" id="CHEBI:58168"/>
        <dbReference type="EC" id="3.1.1.4"/>
    </reaction>
    <physiologicalReaction direction="left-to-right" evidence="6">
        <dbReference type="Rhea" id="RHEA:15802"/>
    </physiologicalReaction>
</comment>
<dbReference type="InterPro" id="IPR002110">
    <property type="entry name" value="Ankyrin_rpt"/>
</dbReference>
<dbReference type="Gene3D" id="3.40.1090.10">
    <property type="entry name" value="Cytosolic phospholipase A2 catalytic domain"/>
    <property type="match status" value="1"/>
</dbReference>
<dbReference type="InterPro" id="IPR047148">
    <property type="entry name" value="PLPL9"/>
</dbReference>
<feature type="short sequence motif" description="GXGXXG" evidence="8">
    <location>
        <begin position="508"/>
        <end position="513"/>
    </location>
</feature>
<dbReference type="InterPro" id="IPR002641">
    <property type="entry name" value="PNPLA_dom"/>
</dbReference>
<evidence type="ECO:0000256" key="5">
    <source>
        <dbReference type="ARBA" id="ARBA00023098"/>
    </source>
</evidence>
<dbReference type="Gene3D" id="1.25.40.20">
    <property type="entry name" value="Ankyrin repeat-containing domain"/>
    <property type="match status" value="3"/>
</dbReference>
<dbReference type="GO" id="GO:2000304">
    <property type="term" value="P:positive regulation of ceramide biosynthetic process"/>
    <property type="evidence" value="ECO:0007669"/>
    <property type="project" value="TreeGrafter"/>
</dbReference>
<keyword evidence="2" id="KW-0677">Repeat</keyword>
<proteinExistence type="predicted"/>
<dbReference type="WBParaSite" id="TMUE_3000012942.1">
    <property type="protein sequence ID" value="TMUE_3000012942.1"/>
    <property type="gene ID" value="WBGene00286600"/>
</dbReference>
<evidence type="ECO:0000256" key="4">
    <source>
        <dbReference type="ARBA" id="ARBA00023043"/>
    </source>
</evidence>
<evidence type="ECO:0000313" key="11">
    <source>
        <dbReference type="WBParaSite" id="TMUE_3000012942.1"/>
    </source>
</evidence>
<dbReference type="SUPFAM" id="SSF48403">
    <property type="entry name" value="Ankyrin repeat"/>
    <property type="match status" value="1"/>
</dbReference>
<dbReference type="InterPro" id="IPR036770">
    <property type="entry name" value="Ankyrin_rpt-contain_sf"/>
</dbReference>
<sequence>MEKPVEPLRPAQYMQPISNFIGNVVNVAREKVMGETWWLPSSPRVVVEIPLKALSMLREVERKDRFSIRRPDDGTALEETVHITMDWKNGKHVLSLYRCNNLEEAYDHFNNLIYFLPLFDYIECRKRLDSLLHCIRRHALWMPVHVAAMLGIGNYFESLVGDESKISNLLNQICQPEGRYPLHIAVENCHIDLALYMINVLKVPISQTDLKGQNVFHYAARTSPNAVTALAECEHSDEQINILSKDGYTPLFMSITSCKPTCTTALIKKGAVWDVMCNGRSAVHQAMLQDGSKVKDIIKTLVEASPEMINQAEPQTGNSALHIAGNKQALLSLFLVCTNLNLEMRNKAGQTALHVHVHSGNLGCTLVLLYNGANPDAQDTNGNTGLHLAVSARNVDIVKALLVLGANPNIVNNSGDSPRHLAARLGANGKELLCCLVIGGAERCKINHKGCVAGCIYRTSVQNEVASEFIVRNYTDVLNDYKQQQSIRRVVEESKSGKKLKFLLSLDGGGIRGLILVQMLLFIESLLQKPLVSCVDWLAGTSTGAFVAAGICKGKTLRECQMVYLRMKDMLFEDRKRPYDSDAMERQIKEHIGLDTRMTEITKPKLIVTSVLAQKHPVKLHIFRSYTLPGEDRVPCHDPDSPEEMPLWKVLRCTSAAPTYFTSVDNKFVDGGLIANNPSVDLLSEIQLYKMALEFTKSKEELEIGCLLSIGTGRIPDMPIESLNVGIAHPIGMVNVLKNLGYMVMDQVTATEGRPVDRAKAWCNEMNVPFFRFNPQMSKDYLLDTKNDRDLERTVSDFLYGVIDCSGAYSPGVELVAAFSSFENLRRSWTGACDDINIDVNENAHLFIALFEQRRR</sequence>
<dbReference type="PANTHER" id="PTHR24139:SF34">
    <property type="entry name" value="85_88 KDA CALCIUM-INDEPENDENT PHOSPHOLIPASE A2"/>
    <property type="match status" value="1"/>
</dbReference>
<dbReference type="PROSITE" id="PS50297">
    <property type="entry name" value="ANK_REP_REGION"/>
    <property type="match status" value="2"/>
</dbReference>
<dbReference type="GO" id="GO:0047499">
    <property type="term" value="F:calcium-independent phospholipase A2 activity"/>
    <property type="evidence" value="ECO:0007669"/>
    <property type="project" value="InterPro"/>
</dbReference>
<dbReference type="SUPFAM" id="SSF52151">
    <property type="entry name" value="FabD/lysophospholipase-like"/>
    <property type="match status" value="1"/>
</dbReference>
<dbReference type="GO" id="GO:0052816">
    <property type="term" value="F:long-chain fatty acyl-CoA hydrolase activity"/>
    <property type="evidence" value="ECO:0007669"/>
    <property type="project" value="TreeGrafter"/>
</dbReference>
<dbReference type="SMART" id="SM00248">
    <property type="entry name" value="ANK"/>
    <property type="match status" value="7"/>
</dbReference>
<keyword evidence="4 7" id="KW-0040">ANK repeat</keyword>
<name>A0A5S6R1A0_TRIMR</name>
<organism evidence="10 11">
    <name type="scientific">Trichuris muris</name>
    <name type="common">Mouse whipworm</name>
    <dbReference type="NCBI Taxonomy" id="70415"/>
    <lineage>
        <taxon>Eukaryota</taxon>
        <taxon>Metazoa</taxon>
        <taxon>Ecdysozoa</taxon>
        <taxon>Nematoda</taxon>
        <taxon>Enoplea</taxon>
        <taxon>Dorylaimia</taxon>
        <taxon>Trichinellida</taxon>
        <taxon>Trichuridae</taxon>
        <taxon>Trichuris</taxon>
    </lineage>
</organism>
<dbReference type="Pfam" id="PF13857">
    <property type="entry name" value="Ank_5"/>
    <property type="match status" value="1"/>
</dbReference>
<dbReference type="GO" id="GO:0016042">
    <property type="term" value="P:lipid catabolic process"/>
    <property type="evidence" value="ECO:0007669"/>
    <property type="project" value="UniProtKB-UniRule"/>
</dbReference>
<dbReference type="Proteomes" id="UP000046395">
    <property type="component" value="Unassembled WGS sequence"/>
</dbReference>
<feature type="repeat" description="ANK" evidence="7">
    <location>
        <begin position="381"/>
        <end position="413"/>
    </location>
</feature>
<keyword evidence="5 8" id="KW-0443">Lipid metabolism</keyword>
<dbReference type="InterPro" id="IPR016035">
    <property type="entry name" value="Acyl_Trfase/lysoPLipase"/>
</dbReference>
<evidence type="ECO:0000256" key="1">
    <source>
        <dbReference type="ARBA" id="ARBA00013278"/>
    </source>
</evidence>
<protein>
    <recommendedName>
        <fullName evidence="1">phospholipase A2</fullName>
        <ecNumber evidence="1">3.1.1.4</ecNumber>
    </recommendedName>
</protein>
<keyword evidence="10" id="KW-1185">Reference proteome</keyword>
<evidence type="ECO:0000256" key="6">
    <source>
        <dbReference type="ARBA" id="ARBA00023422"/>
    </source>
</evidence>
<dbReference type="Pfam" id="PF12796">
    <property type="entry name" value="Ank_2"/>
    <property type="match status" value="1"/>
</dbReference>
<evidence type="ECO:0000256" key="3">
    <source>
        <dbReference type="ARBA" id="ARBA00022801"/>
    </source>
</evidence>
<reference evidence="11" key="1">
    <citation type="submission" date="2019-12" db="UniProtKB">
        <authorList>
            <consortium name="WormBaseParasite"/>
        </authorList>
    </citation>
    <scope>IDENTIFICATION</scope>
</reference>
<dbReference type="PROSITE" id="PS50088">
    <property type="entry name" value="ANK_REPEAT"/>
    <property type="match status" value="2"/>
</dbReference>
<feature type="short sequence motif" description="GXSXG" evidence="8">
    <location>
        <begin position="540"/>
        <end position="544"/>
    </location>
</feature>
<evidence type="ECO:0000313" key="10">
    <source>
        <dbReference type="Proteomes" id="UP000046395"/>
    </source>
</evidence>
<accession>A0A5S6R1A0</accession>
<evidence type="ECO:0000256" key="2">
    <source>
        <dbReference type="ARBA" id="ARBA00022737"/>
    </source>
</evidence>
<dbReference type="Pfam" id="PF01734">
    <property type="entry name" value="Patatin"/>
    <property type="match status" value="1"/>
</dbReference>
<feature type="repeat" description="ANK" evidence="7">
    <location>
        <begin position="348"/>
        <end position="380"/>
    </location>
</feature>
<dbReference type="PANTHER" id="PTHR24139">
    <property type="entry name" value="CALCIUM-INDEPENDENT PHOSPHOLIPASE A2"/>
    <property type="match status" value="1"/>
</dbReference>
<dbReference type="EC" id="3.1.1.4" evidence="1"/>
<evidence type="ECO:0000256" key="7">
    <source>
        <dbReference type="PROSITE-ProRule" id="PRU00023"/>
    </source>
</evidence>
<dbReference type="STRING" id="70415.A0A5S6R1A0"/>
<keyword evidence="3 8" id="KW-0378">Hydrolase</keyword>
<dbReference type="AlphaFoldDB" id="A0A5S6R1A0"/>
<dbReference type="PROSITE" id="PS51635">
    <property type="entry name" value="PNPLA"/>
    <property type="match status" value="1"/>
</dbReference>
<feature type="active site" description="Proton acceptor" evidence="8">
    <location>
        <position position="670"/>
    </location>
</feature>
<feature type="short sequence motif" description="DGA/G" evidence="8">
    <location>
        <begin position="670"/>
        <end position="672"/>
    </location>
</feature>
<feature type="domain" description="PNPLA" evidence="9">
    <location>
        <begin position="504"/>
        <end position="683"/>
    </location>
</feature>
<evidence type="ECO:0000256" key="8">
    <source>
        <dbReference type="PROSITE-ProRule" id="PRU01161"/>
    </source>
</evidence>
<feature type="active site" description="Nucleophile" evidence="8">
    <location>
        <position position="542"/>
    </location>
</feature>
<evidence type="ECO:0000259" key="9">
    <source>
        <dbReference type="PROSITE" id="PS51635"/>
    </source>
</evidence>